<dbReference type="Proteomes" id="UP000245119">
    <property type="component" value="Linkage Group LG14"/>
</dbReference>
<keyword evidence="3" id="KW-1185">Reference proteome</keyword>
<comment type="caution">
    <text evidence="2">The sequence shown here is derived from an EMBL/GenBank/DDBJ whole genome shotgun (WGS) entry which is preliminary data.</text>
</comment>
<reference evidence="2 3" key="1">
    <citation type="submission" date="2018-04" db="EMBL/GenBank/DDBJ databases">
        <title>The genome of golden apple snail Pomacea canaliculata provides insight into stress tolerance and invasive adaptation.</title>
        <authorList>
            <person name="Liu C."/>
            <person name="Liu B."/>
            <person name="Ren Y."/>
            <person name="Zhang Y."/>
            <person name="Wang H."/>
            <person name="Li S."/>
            <person name="Jiang F."/>
            <person name="Yin L."/>
            <person name="Zhang G."/>
            <person name="Qian W."/>
            <person name="Fan W."/>
        </authorList>
    </citation>
    <scope>NUCLEOTIDE SEQUENCE [LARGE SCALE GENOMIC DNA]</scope>
    <source>
        <strain evidence="2">SZHN2017</strain>
        <tissue evidence="2">Muscle</tissue>
    </source>
</reference>
<accession>A0A2T7ND52</accession>
<evidence type="ECO:0000313" key="2">
    <source>
        <dbReference type="EMBL" id="PVD19085.1"/>
    </source>
</evidence>
<name>A0A2T7ND52_POMCA</name>
<organism evidence="2 3">
    <name type="scientific">Pomacea canaliculata</name>
    <name type="common">Golden apple snail</name>
    <dbReference type="NCBI Taxonomy" id="400727"/>
    <lineage>
        <taxon>Eukaryota</taxon>
        <taxon>Metazoa</taxon>
        <taxon>Spiralia</taxon>
        <taxon>Lophotrochozoa</taxon>
        <taxon>Mollusca</taxon>
        <taxon>Gastropoda</taxon>
        <taxon>Caenogastropoda</taxon>
        <taxon>Architaenioglossa</taxon>
        <taxon>Ampullarioidea</taxon>
        <taxon>Ampullariidae</taxon>
        <taxon>Pomacea</taxon>
    </lineage>
</organism>
<protein>
    <recommendedName>
        <fullName evidence="4">Nuclease HARBI1</fullName>
    </recommendedName>
</protein>
<dbReference type="EMBL" id="PZQS01000014">
    <property type="protein sequence ID" value="PVD19085.1"/>
    <property type="molecule type" value="Genomic_DNA"/>
</dbReference>
<evidence type="ECO:0000256" key="1">
    <source>
        <dbReference type="SAM" id="MobiDB-lite"/>
    </source>
</evidence>
<evidence type="ECO:0008006" key="4">
    <source>
        <dbReference type="Google" id="ProtNLM"/>
    </source>
</evidence>
<feature type="region of interest" description="Disordered" evidence="1">
    <location>
        <begin position="31"/>
        <end position="78"/>
    </location>
</feature>
<evidence type="ECO:0000313" key="3">
    <source>
        <dbReference type="Proteomes" id="UP000245119"/>
    </source>
</evidence>
<sequence>MALSELRYDPALACKITISCIVLHNVATTLGLPHPDSDTDNDESDSSDSELDDGNNEQDGVQSGRLARDRIVSRYFQQ</sequence>
<gene>
    <name evidence="2" type="ORF">C0Q70_21644</name>
</gene>
<proteinExistence type="predicted"/>
<dbReference type="AlphaFoldDB" id="A0A2T7ND52"/>
<feature type="compositionally biased region" description="Acidic residues" evidence="1">
    <location>
        <begin position="38"/>
        <end position="56"/>
    </location>
</feature>